<sequence>MNKFIALIAIAITFAACSPKLKPNQVLLKTNKGDILVELYDETPKHRDNFKKLASEGFYDQLLFHRVINEFMIQGGDPESKNAFRGKELGNGGPGYTIDAEIDYPKYFHKKGALAAARMGDNVNPEKKSSGSQFYIVQGKVFNDDDFEKVEKRLKSMQKQSIFYQTLEVYKDTLMSLRQAGDQAAVMDLQMKINDIVEEKLANAPDVNIPENVKEVYRTVGGVPHLDGNYTVFGEVVKGFNVIDSIAAVKCDENDRPLQNIIIKKVITGN</sequence>
<organism evidence="6 7">
    <name type="scientific">Carboxylicivirga linearis</name>
    <dbReference type="NCBI Taxonomy" id="1628157"/>
    <lineage>
        <taxon>Bacteria</taxon>
        <taxon>Pseudomonadati</taxon>
        <taxon>Bacteroidota</taxon>
        <taxon>Bacteroidia</taxon>
        <taxon>Marinilabiliales</taxon>
        <taxon>Marinilabiliaceae</taxon>
        <taxon>Carboxylicivirga</taxon>
    </lineage>
</organism>
<evidence type="ECO:0000256" key="4">
    <source>
        <dbReference type="RuleBase" id="RU363019"/>
    </source>
</evidence>
<dbReference type="Gene3D" id="2.40.100.10">
    <property type="entry name" value="Cyclophilin-like"/>
    <property type="match status" value="2"/>
</dbReference>
<dbReference type="PROSITE" id="PS00170">
    <property type="entry name" value="CSA_PPIASE_1"/>
    <property type="match status" value="1"/>
</dbReference>
<comment type="function">
    <text evidence="4">PPIases accelerate the folding of proteins. It catalyzes the cis-trans isomerization of proline imidic peptide bonds in oligopeptides.</text>
</comment>
<evidence type="ECO:0000313" key="6">
    <source>
        <dbReference type="EMBL" id="MBS2096975.1"/>
    </source>
</evidence>
<evidence type="ECO:0000259" key="5">
    <source>
        <dbReference type="PROSITE" id="PS50072"/>
    </source>
</evidence>
<dbReference type="InterPro" id="IPR029000">
    <property type="entry name" value="Cyclophilin-like_dom_sf"/>
</dbReference>
<dbReference type="PROSITE" id="PS51257">
    <property type="entry name" value="PROKAR_LIPOPROTEIN"/>
    <property type="match status" value="1"/>
</dbReference>
<evidence type="ECO:0000256" key="2">
    <source>
        <dbReference type="ARBA" id="ARBA00023110"/>
    </source>
</evidence>
<proteinExistence type="inferred from homology"/>
<feature type="domain" description="PPIase cyclophilin-type" evidence="5">
    <location>
        <begin position="33"/>
        <end position="268"/>
    </location>
</feature>
<dbReference type="InterPro" id="IPR002130">
    <property type="entry name" value="Cyclophilin-type_PPIase_dom"/>
</dbReference>
<evidence type="ECO:0000313" key="7">
    <source>
        <dbReference type="Proteomes" id="UP000708576"/>
    </source>
</evidence>
<keyword evidence="3 4" id="KW-0413">Isomerase</keyword>
<protein>
    <recommendedName>
        <fullName evidence="4">Peptidyl-prolyl cis-trans isomerase</fullName>
        <shortName evidence="4">PPIase</shortName>
        <ecNumber evidence="4">5.2.1.8</ecNumber>
    </recommendedName>
</protein>
<dbReference type="InterPro" id="IPR044666">
    <property type="entry name" value="Cyclophilin_A-like"/>
</dbReference>
<reference evidence="6 7" key="1">
    <citation type="journal article" date="2015" name="Int. J. Syst. Evol. Microbiol.">
        <title>Carboxylicivirga linearis sp. nov., isolated from a sea cucumber culture pond.</title>
        <authorList>
            <person name="Wang F.Q."/>
            <person name="Zhou Y.X."/>
            <person name="Lin X.Z."/>
            <person name="Chen G.J."/>
            <person name="Du Z.J."/>
        </authorList>
    </citation>
    <scope>NUCLEOTIDE SEQUENCE [LARGE SCALE GENOMIC DNA]</scope>
    <source>
        <strain evidence="6 7">FB218</strain>
    </source>
</reference>
<dbReference type="InterPro" id="IPR020892">
    <property type="entry name" value="Cyclophilin-type_PPIase_CS"/>
</dbReference>
<evidence type="ECO:0000256" key="3">
    <source>
        <dbReference type="ARBA" id="ARBA00023235"/>
    </source>
</evidence>
<dbReference type="Proteomes" id="UP000708576">
    <property type="component" value="Unassembled WGS sequence"/>
</dbReference>
<dbReference type="EMBL" id="JAGUCO010000001">
    <property type="protein sequence ID" value="MBS2096975.1"/>
    <property type="molecule type" value="Genomic_DNA"/>
</dbReference>
<keyword evidence="7" id="KW-1185">Reference proteome</keyword>
<keyword evidence="2 4" id="KW-0697">Rotamase</keyword>
<dbReference type="RefSeq" id="WP_212212659.1">
    <property type="nucleotide sequence ID" value="NZ_JAGUCO010000001.1"/>
</dbReference>
<accession>A0ABS5JQ54</accession>
<evidence type="ECO:0000256" key="1">
    <source>
        <dbReference type="ARBA" id="ARBA00007365"/>
    </source>
</evidence>
<comment type="caution">
    <text evidence="6">The sequence shown here is derived from an EMBL/GenBank/DDBJ whole genome shotgun (WGS) entry which is preliminary data.</text>
</comment>
<comment type="similarity">
    <text evidence="1 4">Belongs to the cyclophilin-type PPIase family.</text>
</comment>
<dbReference type="PROSITE" id="PS50072">
    <property type="entry name" value="CSA_PPIASE_2"/>
    <property type="match status" value="1"/>
</dbReference>
<name>A0ABS5JQ54_9BACT</name>
<dbReference type="GO" id="GO:0016853">
    <property type="term" value="F:isomerase activity"/>
    <property type="evidence" value="ECO:0007669"/>
    <property type="project" value="UniProtKB-KW"/>
</dbReference>
<dbReference type="PANTHER" id="PTHR45625">
    <property type="entry name" value="PEPTIDYL-PROLYL CIS-TRANS ISOMERASE-RELATED"/>
    <property type="match status" value="1"/>
</dbReference>
<gene>
    <name evidence="6" type="ORF">KEM10_01715</name>
</gene>
<dbReference type="PANTHER" id="PTHR45625:SF4">
    <property type="entry name" value="PEPTIDYLPROLYL ISOMERASE DOMAIN AND WD REPEAT-CONTAINING PROTEIN 1"/>
    <property type="match status" value="1"/>
</dbReference>
<dbReference type="Pfam" id="PF00160">
    <property type="entry name" value="Pro_isomerase"/>
    <property type="match status" value="2"/>
</dbReference>
<dbReference type="PRINTS" id="PR00153">
    <property type="entry name" value="CSAPPISMRASE"/>
</dbReference>
<dbReference type="SUPFAM" id="SSF50891">
    <property type="entry name" value="Cyclophilin-like"/>
    <property type="match status" value="1"/>
</dbReference>
<comment type="catalytic activity">
    <reaction evidence="4">
        <text>[protein]-peptidylproline (omega=180) = [protein]-peptidylproline (omega=0)</text>
        <dbReference type="Rhea" id="RHEA:16237"/>
        <dbReference type="Rhea" id="RHEA-COMP:10747"/>
        <dbReference type="Rhea" id="RHEA-COMP:10748"/>
        <dbReference type="ChEBI" id="CHEBI:83833"/>
        <dbReference type="ChEBI" id="CHEBI:83834"/>
        <dbReference type="EC" id="5.2.1.8"/>
    </reaction>
</comment>
<dbReference type="CDD" id="cd00317">
    <property type="entry name" value="cyclophilin"/>
    <property type="match status" value="1"/>
</dbReference>
<dbReference type="EC" id="5.2.1.8" evidence="4"/>